<dbReference type="InterPro" id="IPR022643">
    <property type="entry name" value="De-COase2_C"/>
</dbReference>
<dbReference type="PRINTS" id="PR01179">
    <property type="entry name" value="ODADCRBXLASE"/>
</dbReference>
<dbReference type="HAMAP" id="MF_02120">
    <property type="entry name" value="LysA"/>
    <property type="match status" value="1"/>
</dbReference>
<accession>A0A3B1CZ31</accession>
<evidence type="ECO:0000256" key="9">
    <source>
        <dbReference type="ARBA" id="ARBA00060983"/>
    </source>
</evidence>
<dbReference type="PANTHER" id="PTHR43727:SF2">
    <property type="entry name" value="GROUP IV DECARBOXYLASE"/>
    <property type="match status" value="1"/>
</dbReference>
<evidence type="ECO:0000313" key="13">
    <source>
        <dbReference type="EMBL" id="VAX24595.1"/>
    </source>
</evidence>
<dbReference type="CDD" id="cd06828">
    <property type="entry name" value="PLPDE_III_DapDC"/>
    <property type="match status" value="1"/>
</dbReference>
<name>A0A3B1CZ31_9ZZZZ</name>
<comment type="cofactor">
    <cofactor evidence="1">
        <name>pyridoxal 5'-phosphate</name>
        <dbReference type="ChEBI" id="CHEBI:597326"/>
    </cofactor>
</comment>
<dbReference type="InterPro" id="IPR002986">
    <property type="entry name" value="DAP_deCOOHase_LysA"/>
</dbReference>
<dbReference type="FunFam" id="3.20.20.10:FF:000003">
    <property type="entry name" value="Diaminopimelate decarboxylase"/>
    <property type="match status" value="1"/>
</dbReference>
<feature type="domain" description="Orn/DAP/Arg decarboxylase 2 C-terminal" evidence="11">
    <location>
        <begin position="29"/>
        <end position="371"/>
    </location>
</feature>
<protein>
    <recommendedName>
        <fullName evidence="10">diaminopimelate decarboxylase</fullName>
        <ecNumber evidence="10">4.1.1.20</ecNumber>
    </recommendedName>
</protein>
<dbReference type="Gene3D" id="2.40.37.10">
    <property type="entry name" value="Lyase, Ornithine Decarboxylase, Chain A, domain 1"/>
    <property type="match status" value="1"/>
</dbReference>
<evidence type="ECO:0000256" key="4">
    <source>
        <dbReference type="ARBA" id="ARBA00022898"/>
    </source>
</evidence>
<evidence type="ECO:0000256" key="6">
    <source>
        <dbReference type="ARBA" id="ARBA00023239"/>
    </source>
</evidence>
<evidence type="ECO:0000256" key="3">
    <source>
        <dbReference type="ARBA" id="ARBA00022793"/>
    </source>
</evidence>
<reference evidence="13" key="1">
    <citation type="submission" date="2018-06" db="EMBL/GenBank/DDBJ databases">
        <authorList>
            <person name="Zhirakovskaya E."/>
        </authorList>
    </citation>
    <scope>NUCLEOTIDE SEQUENCE</scope>
</reference>
<keyword evidence="3" id="KW-0210">Decarboxylase</keyword>
<keyword evidence="2" id="KW-0028">Amino-acid biosynthesis</keyword>
<comment type="pathway">
    <text evidence="8">Amino-acid biosynthesis; L-lysine biosynthesis via DAP pathway; L-lysine from DL-2,6-diaminopimelate: step 1/1.</text>
</comment>
<dbReference type="InterPro" id="IPR000183">
    <property type="entry name" value="Orn/DAP/Arg_de-COase"/>
</dbReference>
<dbReference type="InterPro" id="IPR022657">
    <property type="entry name" value="De-COase2_CS"/>
</dbReference>
<dbReference type="EMBL" id="UOGA01000275">
    <property type="protein sequence ID" value="VAX24595.1"/>
    <property type="molecule type" value="Genomic_DNA"/>
</dbReference>
<evidence type="ECO:0000259" key="12">
    <source>
        <dbReference type="Pfam" id="PF02784"/>
    </source>
</evidence>
<proteinExistence type="inferred from homology"/>
<dbReference type="InterPro" id="IPR009006">
    <property type="entry name" value="Ala_racemase/Decarboxylase_C"/>
</dbReference>
<evidence type="ECO:0000256" key="5">
    <source>
        <dbReference type="ARBA" id="ARBA00023154"/>
    </source>
</evidence>
<evidence type="ECO:0000256" key="10">
    <source>
        <dbReference type="ARBA" id="ARBA00066427"/>
    </source>
</evidence>
<dbReference type="PANTHER" id="PTHR43727">
    <property type="entry name" value="DIAMINOPIMELATE DECARBOXYLASE"/>
    <property type="match status" value="1"/>
</dbReference>
<feature type="domain" description="Orn/DAP/Arg decarboxylase 2 N-terminal" evidence="12">
    <location>
        <begin position="36"/>
        <end position="279"/>
    </location>
</feature>
<dbReference type="Gene3D" id="3.20.20.10">
    <property type="entry name" value="Alanine racemase"/>
    <property type="match status" value="1"/>
</dbReference>
<keyword evidence="4" id="KW-0663">Pyridoxal phosphate</keyword>
<organism evidence="13">
    <name type="scientific">hydrothermal vent metagenome</name>
    <dbReference type="NCBI Taxonomy" id="652676"/>
    <lineage>
        <taxon>unclassified sequences</taxon>
        <taxon>metagenomes</taxon>
        <taxon>ecological metagenomes</taxon>
    </lineage>
</organism>
<dbReference type="GO" id="GO:0008836">
    <property type="term" value="F:diaminopimelate decarboxylase activity"/>
    <property type="evidence" value="ECO:0007669"/>
    <property type="project" value="UniProtKB-EC"/>
</dbReference>
<evidence type="ECO:0000256" key="8">
    <source>
        <dbReference type="ARBA" id="ARBA00060643"/>
    </source>
</evidence>
<sequence>MHHFEYKNGQFHCEDVPLSEIAEQVGTPFYCYSYATLHRHFTVFDKAFEKVPHTICFAVKANSNLSVLRLFAKEGGGADVVSGGELFRALKAGVPADKIVYAGVGKTKEEIRQALGAGILMFNVESSQELLAIDTVAAEMGVKAPIALRINPAVDPKTHPYISTGLKTSKFGISYAHAIEEYRHAASLENIEVVGVHKHIGSQITLVSPFVDALEKTLDVVKNLEEEGIGIRYIDIGGGLGIPYKDEAPPHPKELAENIVPMLEKTGLHIIFEPGRVIAGNAGALVTRVLYTKENEEKIFFIVDAGMNDLVRPSLYDSYQHVAPVDESVGLRRKISSDVVGPICESGDFLARDRVLPEFKPGDLMAVMSAGAYGFTMSSNYNSRPRVPEVLVKGDSYDIIRDRENYDDLVKGERIPSYLK</sequence>
<comment type="catalytic activity">
    <reaction evidence="7">
        <text>meso-2,6-diaminopimelate + H(+) = L-lysine + CO2</text>
        <dbReference type="Rhea" id="RHEA:15101"/>
        <dbReference type="ChEBI" id="CHEBI:15378"/>
        <dbReference type="ChEBI" id="CHEBI:16526"/>
        <dbReference type="ChEBI" id="CHEBI:32551"/>
        <dbReference type="ChEBI" id="CHEBI:57791"/>
        <dbReference type="EC" id="4.1.1.20"/>
    </reaction>
</comment>
<dbReference type="InterPro" id="IPR029066">
    <property type="entry name" value="PLP-binding_barrel"/>
</dbReference>
<dbReference type="Pfam" id="PF02784">
    <property type="entry name" value="Orn_Arg_deC_N"/>
    <property type="match status" value="1"/>
</dbReference>
<gene>
    <name evidence="13" type="ORF">MNBD_NITROSPINAE04-715</name>
</gene>
<evidence type="ECO:0000256" key="2">
    <source>
        <dbReference type="ARBA" id="ARBA00022605"/>
    </source>
</evidence>
<evidence type="ECO:0000256" key="1">
    <source>
        <dbReference type="ARBA" id="ARBA00001933"/>
    </source>
</evidence>
<dbReference type="FunFam" id="2.40.37.10:FF:000003">
    <property type="entry name" value="Diaminopimelate decarboxylase"/>
    <property type="match status" value="1"/>
</dbReference>
<comment type="similarity">
    <text evidence="9">Belongs to the Orn/Lys/Arg decarboxylase class-II family. LysA subfamily.</text>
</comment>
<dbReference type="SUPFAM" id="SSF50621">
    <property type="entry name" value="Alanine racemase C-terminal domain-like"/>
    <property type="match status" value="1"/>
</dbReference>
<dbReference type="EC" id="4.1.1.20" evidence="10"/>
<keyword evidence="6 13" id="KW-0456">Lyase</keyword>
<keyword evidence="5" id="KW-0457">Lysine biosynthesis</keyword>
<dbReference type="AlphaFoldDB" id="A0A3B1CZ31"/>
<dbReference type="PRINTS" id="PR01181">
    <property type="entry name" value="DAPDCRBXLASE"/>
</dbReference>
<dbReference type="GO" id="GO:0009089">
    <property type="term" value="P:lysine biosynthetic process via diaminopimelate"/>
    <property type="evidence" value="ECO:0007669"/>
    <property type="project" value="InterPro"/>
</dbReference>
<evidence type="ECO:0000256" key="7">
    <source>
        <dbReference type="ARBA" id="ARBA00050464"/>
    </source>
</evidence>
<dbReference type="SUPFAM" id="SSF51419">
    <property type="entry name" value="PLP-binding barrel"/>
    <property type="match status" value="1"/>
</dbReference>
<evidence type="ECO:0000259" key="11">
    <source>
        <dbReference type="Pfam" id="PF00278"/>
    </source>
</evidence>
<dbReference type="InterPro" id="IPR022644">
    <property type="entry name" value="De-COase2_N"/>
</dbReference>
<dbReference type="Pfam" id="PF00278">
    <property type="entry name" value="Orn_DAP_Arg_deC"/>
    <property type="match status" value="1"/>
</dbReference>
<dbReference type="NCBIfam" id="TIGR01048">
    <property type="entry name" value="lysA"/>
    <property type="match status" value="1"/>
</dbReference>
<dbReference type="PROSITE" id="PS00879">
    <property type="entry name" value="ODR_DC_2_2"/>
    <property type="match status" value="1"/>
</dbReference>